<keyword evidence="1" id="KW-0812">Transmembrane</keyword>
<keyword evidence="3" id="KW-1185">Reference proteome</keyword>
<evidence type="ECO:0000256" key="1">
    <source>
        <dbReference type="SAM" id="Phobius"/>
    </source>
</evidence>
<name>U4QJJ4_TEPAE</name>
<dbReference type="RefSeq" id="WP_023211591.1">
    <property type="nucleotide sequence ID" value="NC_019954.2"/>
</dbReference>
<dbReference type="Proteomes" id="UP000010802">
    <property type="component" value="Chromosome"/>
</dbReference>
<organism evidence="2 3">
    <name type="scientific">Tepidanaerobacter acetatoxydans (strain DSM 21804 / JCM 16047 / Re1)</name>
    <dbReference type="NCBI Taxonomy" id="1209989"/>
    <lineage>
        <taxon>Bacteria</taxon>
        <taxon>Bacillati</taxon>
        <taxon>Bacillota</taxon>
        <taxon>Clostridia</taxon>
        <taxon>Thermosediminibacterales</taxon>
        <taxon>Tepidanaerobacteraceae</taxon>
        <taxon>Tepidanaerobacter</taxon>
    </lineage>
</organism>
<reference evidence="3" key="1">
    <citation type="journal article" date="2013" name="Genome Announc.">
        <title>First genome sequence of a syntrophic acetate-oxidizing bacterium, Tepidanaerobacter acetatoxydans strain Re1.</title>
        <authorList>
            <person name="Manzoor S."/>
            <person name="Bongcam-Rudloff E."/>
            <person name="Schnurer A."/>
            <person name="Muller B."/>
        </authorList>
    </citation>
    <scope>NUCLEOTIDE SEQUENCE [LARGE SCALE GENOMIC DNA]</scope>
    <source>
        <strain evidence="3">Re1</strain>
    </source>
</reference>
<dbReference type="EMBL" id="HF563609">
    <property type="protein sequence ID" value="CDI40935.1"/>
    <property type="molecule type" value="Genomic_DNA"/>
</dbReference>
<dbReference type="KEGG" id="tae:TepiRe1_2245"/>
<dbReference type="STRING" id="1209989.TepRe1_2085"/>
<evidence type="ECO:0000313" key="3">
    <source>
        <dbReference type="Proteomes" id="UP000010802"/>
    </source>
</evidence>
<keyword evidence="1" id="KW-0472">Membrane</keyword>
<feature type="transmembrane region" description="Helical" evidence="1">
    <location>
        <begin position="7"/>
        <end position="32"/>
    </location>
</feature>
<dbReference type="InterPro" id="IPR032820">
    <property type="entry name" value="ATPase_put"/>
</dbReference>
<protein>
    <submittedName>
        <fullName evidence="2">Uncharacterized protein</fullName>
    </submittedName>
</protein>
<dbReference type="Pfam" id="PF09527">
    <property type="entry name" value="ATPase_gene1"/>
    <property type="match status" value="1"/>
</dbReference>
<accession>U4QJJ4</accession>
<sequence>MKDYKGLQYIVFATQIGINIALPIAGGMYIGAYMDQKFSTGSAFLISGTLLGVFF</sequence>
<dbReference type="HOGENOM" id="CLU_3030912_0_0_9"/>
<proteinExistence type="predicted"/>
<dbReference type="AlphaFoldDB" id="U4QJJ4"/>
<gene>
    <name evidence="2" type="ordered locus">TEPIRE1_2245</name>
</gene>
<keyword evidence="1" id="KW-1133">Transmembrane helix</keyword>
<evidence type="ECO:0000313" key="2">
    <source>
        <dbReference type="EMBL" id="CDI40935.1"/>
    </source>
</evidence>